<dbReference type="Proteomes" id="UP000474778">
    <property type="component" value="Unassembled WGS sequence"/>
</dbReference>
<accession>A0A6L7HSV4</accession>
<evidence type="ECO:0000313" key="2">
    <source>
        <dbReference type="Proteomes" id="UP000474778"/>
    </source>
</evidence>
<name>A0A6L7HSV4_9GAMM</name>
<comment type="caution">
    <text evidence="1">The sequence shown here is derived from an EMBL/GenBank/DDBJ whole genome shotgun (WGS) entry which is preliminary data.</text>
</comment>
<evidence type="ECO:0000313" key="1">
    <source>
        <dbReference type="EMBL" id="MXR67366.1"/>
    </source>
</evidence>
<proteinExistence type="predicted"/>
<protein>
    <submittedName>
        <fullName evidence="1">Uncharacterized protein</fullName>
    </submittedName>
</protein>
<dbReference type="AlphaFoldDB" id="A0A6L7HSV4"/>
<dbReference type="EMBL" id="WRPA01000001">
    <property type="protein sequence ID" value="MXR67366.1"/>
    <property type="molecule type" value="Genomic_DNA"/>
</dbReference>
<dbReference type="RefSeq" id="WP_160793363.1">
    <property type="nucleotide sequence ID" value="NZ_CANMWR010000013.1"/>
</dbReference>
<organism evidence="1 2">
    <name type="scientific">Shewanella insulae</name>
    <dbReference type="NCBI Taxonomy" id="2681496"/>
    <lineage>
        <taxon>Bacteria</taxon>
        <taxon>Pseudomonadati</taxon>
        <taxon>Pseudomonadota</taxon>
        <taxon>Gammaproteobacteria</taxon>
        <taxon>Alteromonadales</taxon>
        <taxon>Shewanellaceae</taxon>
        <taxon>Shewanella</taxon>
    </lineage>
</organism>
<reference evidence="1 2" key="1">
    <citation type="submission" date="2019-12" db="EMBL/GenBank/DDBJ databases">
        <title>Shewanella insulae sp. nov., isolated from a tidal flat.</title>
        <authorList>
            <person name="Yoon J.-H."/>
        </authorList>
    </citation>
    <scope>NUCLEOTIDE SEQUENCE [LARGE SCALE GENOMIC DNA]</scope>
    <source>
        <strain evidence="1 2">JBTF-M18</strain>
    </source>
</reference>
<gene>
    <name evidence="1" type="ORF">GNT65_01520</name>
</gene>
<sequence length="157" mass="17091">MISFISVLFSTLLMSGCEPASDTPDTGLETAAEGAFEIDQSLCDFHHTACKKQVGNTVISLRISPENTPSEKPLSVTLTSTEPLTNLAVRVEGRDMFMGVIPLFLDETSKNTYQGTLIYGSCSSNYMVWRLIASFDLNGENSVVMYDFLADSQPSNG</sequence>
<keyword evidence="2" id="KW-1185">Reference proteome</keyword>